<dbReference type="PANTHER" id="PTHR46796:SF7">
    <property type="entry name" value="ARAC FAMILY TRANSCRIPTIONAL REGULATOR"/>
    <property type="match status" value="1"/>
</dbReference>
<dbReference type="Pfam" id="PF12833">
    <property type="entry name" value="HTH_18"/>
    <property type="match status" value="1"/>
</dbReference>
<dbReference type="InterPro" id="IPR032783">
    <property type="entry name" value="AraC_lig"/>
</dbReference>
<feature type="domain" description="HTH araC/xylS-type" evidence="4">
    <location>
        <begin position="216"/>
        <end position="314"/>
    </location>
</feature>
<evidence type="ECO:0000313" key="5">
    <source>
        <dbReference type="EMBL" id="WXA95522.1"/>
    </source>
</evidence>
<dbReference type="SUPFAM" id="SSF46689">
    <property type="entry name" value="Homeodomain-like"/>
    <property type="match status" value="2"/>
</dbReference>
<evidence type="ECO:0000256" key="1">
    <source>
        <dbReference type="ARBA" id="ARBA00023015"/>
    </source>
</evidence>
<keyword evidence="6" id="KW-1185">Reference proteome</keyword>
<reference evidence="5 6" key="1">
    <citation type="submission" date="2021-12" db="EMBL/GenBank/DDBJ databases">
        <title>Discovery of the Pendulisporaceae a myxobacterial family with distinct sporulation behavior and unique specialized metabolism.</title>
        <authorList>
            <person name="Garcia R."/>
            <person name="Popoff A."/>
            <person name="Bader C.D."/>
            <person name="Loehr J."/>
            <person name="Walesch S."/>
            <person name="Walt C."/>
            <person name="Boldt J."/>
            <person name="Bunk B."/>
            <person name="Haeckl F.J.F.P.J."/>
            <person name="Gunesch A.P."/>
            <person name="Birkelbach J."/>
            <person name="Nuebel U."/>
            <person name="Pietschmann T."/>
            <person name="Bach T."/>
            <person name="Mueller R."/>
        </authorList>
    </citation>
    <scope>NUCLEOTIDE SEQUENCE [LARGE SCALE GENOMIC DNA]</scope>
    <source>
        <strain evidence="5 6">MSr12523</strain>
    </source>
</reference>
<protein>
    <submittedName>
        <fullName evidence="5">AraC family transcriptional regulator</fullName>
    </submittedName>
</protein>
<dbReference type="Proteomes" id="UP001379533">
    <property type="component" value="Chromosome"/>
</dbReference>
<evidence type="ECO:0000259" key="4">
    <source>
        <dbReference type="PROSITE" id="PS01124"/>
    </source>
</evidence>
<evidence type="ECO:0000313" key="6">
    <source>
        <dbReference type="Proteomes" id="UP001379533"/>
    </source>
</evidence>
<keyword evidence="1" id="KW-0805">Transcription regulation</keyword>
<dbReference type="Gene3D" id="1.10.10.60">
    <property type="entry name" value="Homeodomain-like"/>
    <property type="match status" value="1"/>
</dbReference>
<dbReference type="InterPro" id="IPR018060">
    <property type="entry name" value="HTH_AraC"/>
</dbReference>
<name>A0ABZ2KA11_9BACT</name>
<proteinExistence type="predicted"/>
<dbReference type="SMART" id="SM00342">
    <property type="entry name" value="HTH_ARAC"/>
    <property type="match status" value="1"/>
</dbReference>
<dbReference type="InterPro" id="IPR011051">
    <property type="entry name" value="RmlC_Cupin_sf"/>
</dbReference>
<evidence type="ECO:0000256" key="2">
    <source>
        <dbReference type="ARBA" id="ARBA00023125"/>
    </source>
</evidence>
<gene>
    <name evidence="5" type="ORF">LZC95_01530</name>
</gene>
<organism evidence="5 6">
    <name type="scientific">Pendulispora brunnea</name>
    <dbReference type="NCBI Taxonomy" id="2905690"/>
    <lineage>
        <taxon>Bacteria</taxon>
        <taxon>Pseudomonadati</taxon>
        <taxon>Myxococcota</taxon>
        <taxon>Myxococcia</taxon>
        <taxon>Myxococcales</taxon>
        <taxon>Sorangiineae</taxon>
        <taxon>Pendulisporaceae</taxon>
        <taxon>Pendulispora</taxon>
    </lineage>
</organism>
<dbReference type="PROSITE" id="PS01124">
    <property type="entry name" value="HTH_ARAC_FAMILY_2"/>
    <property type="match status" value="1"/>
</dbReference>
<dbReference type="PANTHER" id="PTHR46796">
    <property type="entry name" value="HTH-TYPE TRANSCRIPTIONAL ACTIVATOR RHAS-RELATED"/>
    <property type="match status" value="1"/>
</dbReference>
<dbReference type="EMBL" id="CP089982">
    <property type="protein sequence ID" value="WXA95522.1"/>
    <property type="molecule type" value="Genomic_DNA"/>
</dbReference>
<accession>A0ABZ2KA11</accession>
<dbReference type="InterPro" id="IPR050204">
    <property type="entry name" value="AraC_XylS_family_regulators"/>
</dbReference>
<dbReference type="SUPFAM" id="SSF51182">
    <property type="entry name" value="RmlC-like cupins"/>
    <property type="match status" value="1"/>
</dbReference>
<dbReference type="Pfam" id="PF12852">
    <property type="entry name" value="Cupin_6"/>
    <property type="match status" value="1"/>
</dbReference>
<evidence type="ECO:0000256" key="3">
    <source>
        <dbReference type="ARBA" id="ARBA00023163"/>
    </source>
</evidence>
<dbReference type="RefSeq" id="WP_394846126.1">
    <property type="nucleotide sequence ID" value="NZ_CP089982.1"/>
</dbReference>
<sequence length="316" mass="34441">MLPSETTLNIFAKPDPLRDILGDLRISGLSYGRCELREPWGIELPAQREARFHFVAAGSTLLKAPDGTWHRLDAGDVVLLPRGDAHALASSETVQCTPLPDIVREEIGHRTYRLALDGCHPPGAILFCSSVSFDAPSAHPLIELMPAQLIVRAAGEALEPLLRIMADEILAEKMGSATVLTRLADVVITRVIRTWSEAQPSNGDGWLSAIRDPKIGRALAAIHREPGRHWSLAALAHLAGCSSSSFRDRFTRSVGTPPAKYAARWRMHVAGTILRDQRLSNGEVGAKLGYDSVTAFTRAFRRITGKSPGSLRRIPT</sequence>
<keyword evidence="3" id="KW-0804">Transcription</keyword>
<dbReference type="InterPro" id="IPR009057">
    <property type="entry name" value="Homeodomain-like_sf"/>
</dbReference>
<keyword evidence="2" id="KW-0238">DNA-binding</keyword>